<dbReference type="GO" id="GO:0005886">
    <property type="term" value="C:plasma membrane"/>
    <property type="evidence" value="ECO:0007669"/>
    <property type="project" value="UniProtKB-SubCell"/>
</dbReference>
<gene>
    <name evidence="13" type="ORF">LOTGIDRAFT_231928</name>
</gene>
<keyword evidence="14" id="KW-1185">Reference proteome</keyword>
<reference evidence="13 14" key="1">
    <citation type="journal article" date="2013" name="Nature">
        <title>Insights into bilaterian evolution from three spiralian genomes.</title>
        <authorList>
            <person name="Simakov O."/>
            <person name="Marletaz F."/>
            <person name="Cho S.J."/>
            <person name="Edsinger-Gonzales E."/>
            <person name="Havlak P."/>
            <person name="Hellsten U."/>
            <person name="Kuo D.H."/>
            <person name="Larsson T."/>
            <person name="Lv J."/>
            <person name="Arendt D."/>
            <person name="Savage R."/>
            <person name="Osoegawa K."/>
            <person name="de Jong P."/>
            <person name="Grimwood J."/>
            <person name="Chapman J.A."/>
            <person name="Shapiro H."/>
            <person name="Aerts A."/>
            <person name="Otillar R.P."/>
            <person name="Terry A.Y."/>
            <person name="Boore J.L."/>
            <person name="Grigoriev I.V."/>
            <person name="Lindberg D.R."/>
            <person name="Seaver E.C."/>
            <person name="Weisblat D.A."/>
            <person name="Putnam N.H."/>
            <person name="Rokhsar D.S."/>
        </authorList>
    </citation>
    <scope>NUCLEOTIDE SEQUENCE [LARGE SCALE GENOMIC DNA]</scope>
</reference>
<feature type="chain" id="PRO_5004718578" evidence="10">
    <location>
        <begin position="20"/>
        <end position="799"/>
    </location>
</feature>
<name>V4AFQ5_LOTGI</name>
<evidence type="ECO:0000256" key="10">
    <source>
        <dbReference type="SAM" id="SignalP"/>
    </source>
</evidence>
<evidence type="ECO:0000256" key="3">
    <source>
        <dbReference type="ARBA" id="ARBA00022692"/>
    </source>
</evidence>
<evidence type="ECO:0000256" key="7">
    <source>
        <dbReference type="ARBA" id="ARBA00023170"/>
    </source>
</evidence>
<comment type="subcellular location">
    <subcellularLocation>
        <location evidence="1">Cell membrane</location>
        <topology evidence="1">Single-pass type I membrane protein</topology>
    </subcellularLocation>
</comment>
<organism evidence="13 14">
    <name type="scientific">Lottia gigantea</name>
    <name type="common">Giant owl limpet</name>
    <dbReference type="NCBI Taxonomy" id="225164"/>
    <lineage>
        <taxon>Eukaryota</taxon>
        <taxon>Metazoa</taxon>
        <taxon>Spiralia</taxon>
        <taxon>Lophotrochozoa</taxon>
        <taxon>Mollusca</taxon>
        <taxon>Gastropoda</taxon>
        <taxon>Patellogastropoda</taxon>
        <taxon>Lottioidea</taxon>
        <taxon>Lottiidae</taxon>
        <taxon>Lottia</taxon>
    </lineage>
</organism>
<evidence type="ECO:0000259" key="11">
    <source>
        <dbReference type="Pfam" id="PF08357"/>
    </source>
</evidence>
<keyword evidence="5 9" id="KW-1133">Transmembrane helix</keyword>
<keyword evidence="3 9" id="KW-0812">Transmembrane</keyword>
<evidence type="ECO:0000256" key="1">
    <source>
        <dbReference type="ARBA" id="ARBA00004251"/>
    </source>
</evidence>
<feature type="signal peptide" evidence="10">
    <location>
        <begin position="1"/>
        <end position="19"/>
    </location>
</feature>
<feature type="transmembrane region" description="Helical" evidence="9">
    <location>
        <begin position="461"/>
        <end position="483"/>
    </location>
</feature>
<dbReference type="InterPro" id="IPR039465">
    <property type="entry name" value="IL-17_rcpt-like"/>
</dbReference>
<dbReference type="HOGENOM" id="CLU_352075_0_0_1"/>
<accession>V4AFQ5</accession>
<keyword evidence="8" id="KW-0325">Glycoprotein</keyword>
<dbReference type="InterPro" id="IPR057066">
    <property type="entry name" value="Ig_ILCR1"/>
</dbReference>
<dbReference type="Gene3D" id="3.40.50.11530">
    <property type="match status" value="1"/>
</dbReference>
<keyword evidence="7" id="KW-0675">Receptor</keyword>
<dbReference type="InterPro" id="IPR038683">
    <property type="entry name" value="IL17RA/B_FnIII-like_1_sf"/>
</dbReference>
<keyword evidence="6 9" id="KW-0472">Membrane</keyword>
<dbReference type="EMBL" id="KB201611">
    <property type="protein sequence ID" value="ESO95727.1"/>
    <property type="molecule type" value="Genomic_DNA"/>
</dbReference>
<evidence type="ECO:0000256" key="6">
    <source>
        <dbReference type="ARBA" id="ARBA00023136"/>
    </source>
</evidence>
<feature type="domain" description="ILCR1 Ig-like" evidence="12">
    <location>
        <begin position="195"/>
        <end position="306"/>
    </location>
</feature>
<evidence type="ECO:0000256" key="8">
    <source>
        <dbReference type="ARBA" id="ARBA00023180"/>
    </source>
</evidence>
<proteinExistence type="predicted"/>
<evidence type="ECO:0000256" key="9">
    <source>
        <dbReference type="SAM" id="Phobius"/>
    </source>
</evidence>
<sequence length="799" mass="90323">MTNVLFIYMLCLSWREATGVFSSRPCNLEVSNLHKERKLECLEYSEGCRPDDQIQVVPDNFQMSVEKPATIFATSYLKEGPDEWYANLNITWTPPKSATALRNLKGFLLRISSPELKPSIDCRLFMMEDGLMPNDKGALFQYTVDKVKDFTTYFIVIWSLPRSGENFEMAQTIQVATPSMSDYHDYDHDPRSSAVWTTYIIFRVVNNDEVQVTFNFGEFKMEKFIVDLIEEDLVDKDMFTCSKTVLKSQSKDPTHGKVSFKDVEAGTYLIQVTPQDPFRNERQLCLCFMMEGESRECEICTTSQTALFNVPGKQVKTTAASQNTFNVPGKQVKTTAASQNTFNVPGKQVKTTAASQNTFNLPGKQMKTTAASQNTFNLPGKQMKTTAASQNTFNVPGKQVKTTAASQNTFNLPGKQMKTTGASLEDDKLMSLNTTTTPGPDEEMESEIIAPKGTGKNSEEMVVIVLVFFVCVIVFGSISILLWKAHMQSANRTTANPVIEMGTMSQDPADTRKSILVLNADDHCHHLEVIKELLNILDQYCGLSVIYPPRHINQICRVNWKKWIVQCLDSVDFVLLVTSEAAAKLIQASLRRDTYNIQQLTETGHLYVPMLRQVLKASSKELTLDKYITVSFSYTPREYTTITGLPTPHHFTLVDGLRDFLCFMKNLSGSSVAATASDENNFTNLQYSVLRAARYESCHVHWFSERFGYPYQQSYNRLDSGYHSLAPLRINNISESSSPENQLEKEDETDELGFYPPEEELERVVFYNIPPDDSNVDCMSLSVSIQLRQINDNYENSAY</sequence>
<dbReference type="Proteomes" id="UP000030746">
    <property type="component" value="Unassembled WGS sequence"/>
</dbReference>
<dbReference type="RefSeq" id="XP_009053576.1">
    <property type="nucleotide sequence ID" value="XM_009055328.1"/>
</dbReference>
<protein>
    <submittedName>
        <fullName evidence="13">Uncharacterized protein</fullName>
    </submittedName>
</protein>
<evidence type="ECO:0000313" key="14">
    <source>
        <dbReference type="Proteomes" id="UP000030746"/>
    </source>
</evidence>
<dbReference type="Gene3D" id="2.60.40.2160">
    <property type="entry name" value="Interleukin-17 receptor A/B, fibronectin-III-like domain 1"/>
    <property type="match status" value="1"/>
</dbReference>
<keyword evidence="2" id="KW-1003">Cell membrane</keyword>
<evidence type="ECO:0000313" key="13">
    <source>
        <dbReference type="EMBL" id="ESO95727.1"/>
    </source>
</evidence>
<dbReference type="PANTHER" id="PTHR15583:SF7">
    <property type="entry name" value="INTERLEUKIN CYTOKINE RECEPTOR-RELATED PROTEIN 2"/>
    <property type="match status" value="1"/>
</dbReference>
<dbReference type="OMA" id="CHIHEIN"/>
<dbReference type="CTD" id="20248767"/>
<dbReference type="OrthoDB" id="6137131at2759"/>
<evidence type="ECO:0000256" key="5">
    <source>
        <dbReference type="ARBA" id="ARBA00022989"/>
    </source>
</evidence>
<feature type="domain" description="SEFIR" evidence="11">
    <location>
        <begin position="514"/>
        <end position="661"/>
    </location>
</feature>
<keyword evidence="4 10" id="KW-0732">Signal</keyword>
<dbReference type="Pfam" id="PF08357">
    <property type="entry name" value="SEFIR"/>
    <property type="match status" value="1"/>
</dbReference>
<dbReference type="GO" id="GO:0030368">
    <property type="term" value="F:interleukin-17 receptor activity"/>
    <property type="evidence" value="ECO:0007669"/>
    <property type="project" value="InterPro"/>
</dbReference>
<dbReference type="PANTHER" id="PTHR15583">
    <property type="entry name" value="INTERLEUKIN-17 RECEPTOR"/>
    <property type="match status" value="1"/>
</dbReference>
<dbReference type="KEGG" id="lgi:LOTGIDRAFT_231928"/>
<dbReference type="AlphaFoldDB" id="V4AFQ5"/>
<dbReference type="GeneID" id="20248767"/>
<evidence type="ECO:0000256" key="4">
    <source>
        <dbReference type="ARBA" id="ARBA00022729"/>
    </source>
</evidence>
<evidence type="ECO:0000259" key="12">
    <source>
        <dbReference type="Pfam" id="PF23608"/>
    </source>
</evidence>
<dbReference type="InterPro" id="IPR013568">
    <property type="entry name" value="SEFIR_dom"/>
</dbReference>
<evidence type="ECO:0000256" key="2">
    <source>
        <dbReference type="ARBA" id="ARBA00022475"/>
    </source>
</evidence>
<dbReference type="Pfam" id="PF23608">
    <property type="entry name" value="Ig_ILCR1"/>
    <property type="match status" value="1"/>
</dbReference>